<dbReference type="VEuPathDB" id="FungiDB:YALI1_C06118g"/>
<gene>
    <name evidence="1" type="ORF">YALI1_C06118g</name>
</gene>
<evidence type="ECO:0000313" key="2">
    <source>
        <dbReference type="Proteomes" id="UP000182444"/>
    </source>
</evidence>
<evidence type="ECO:0000313" key="1">
    <source>
        <dbReference type="EMBL" id="AOW02342.1"/>
    </source>
</evidence>
<dbReference type="RefSeq" id="XP_068138307.1">
    <property type="nucleotide sequence ID" value="XM_068282206.1"/>
</dbReference>
<accession>A0A1D8N9N3</accession>
<dbReference type="EMBL" id="CP017555">
    <property type="protein sequence ID" value="AOW02342.1"/>
    <property type="molecule type" value="Genomic_DNA"/>
</dbReference>
<protein>
    <submittedName>
        <fullName evidence="1">Uncharacterized protein</fullName>
    </submittedName>
</protein>
<dbReference type="AlphaFoldDB" id="A0A1D8N9N3"/>
<organism evidence="1 2">
    <name type="scientific">Yarrowia lipolytica</name>
    <name type="common">Candida lipolytica</name>
    <dbReference type="NCBI Taxonomy" id="4952"/>
    <lineage>
        <taxon>Eukaryota</taxon>
        <taxon>Fungi</taxon>
        <taxon>Dikarya</taxon>
        <taxon>Ascomycota</taxon>
        <taxon>Saccharomycotina</taxon>
        <taxon>Dipodascomycetes</taxon>
        <taxon>Dipodascales</taxon>
        <taxon>Dipodascales incertae sedis</taxon>
        <taxon>Yarrowia</taxon>
    </lineage>
</organism>
<name>A0A1D8N9N3_YARLL</name>
<proteinExistence type="predicted"/>
<sequence>MCMLCNSQLTPIVLGSGYMSQTPPGKSKPATRITYSTLLRVYVQLPYRPFVSGLPPTPRPPANLPGHATQMAYPMYTWLRADQKGILSVDERCGDGGHRYICKITSDCFCWYCGDLSRGDRYTGRLLPDIATLYCYPTWWLRCFALSSSWPNKNTLQPLPGALVSTCDKLCSQVLFHAP</sequence>
<reference evidence="1 2" key="1">
    <citation type="journal article" date="2016" name="PLoS ONE">
        <title>Sequence Assembly of Yarrowia lipolytica Strain W29/CLIB89 Shows Transposable Element Diversity.</title>
        <authorList>
            <person name="Magnan C."/>
            <person name="Yu J."/>
            <person name="Chang I."/>
            <person name="Jahn E."/>
            <person name="Kanomata Y."/>
            <person name="Wu J."/>
            <person name="Zeller M."/>
            <person name="Oakes M."/>
            <person name="Baldi P."/>
            <person name="Sandmeyer S."/>
        </authorList>
    </citation>
    <scope>NUCLEOTIDE SEQUENCE [LARGE SCALE GENOMIC DNA]</scope>
    <source>
        <strain evidence="2">CLIB89(W29)</strain>
    </source>
</reference>
<dbReference type="GeneID" id="94582846"/>
<dbReference type="Proteomes" id="UP000182444">
    <property type="component" value="Chromosome 1C"/>
</dbReference>